<evidence type="ECO:0000256" key="3">
    <source>
        <dbReference type="ARBA" id="ARBA00005610"/>
    </source>
</evidence>
<evidence type="ECO:0000313" key="14">
    <source>
        <dbReference type="EMBL" id="JAS16852.1"/>
    </source>
</evidence>
<feature type="chain" id="PRO_5008580774" description="Translocon-associated protein subunit beta" evidence="13">
    <location>
        <begin position="20"/>
        <end position="197"/>
    </location>
</feature>
<evidence type="ECO:0000256" key="7">
    <source>
        <dbReference type="ARBA" id="ARBA00022824"/>
    </source>
</evidence>
<dbReference type="PANTHER" id="PTHR12861">
    <property type="entry name" value="TRANSLOCON-ASSOCIATED PROTEIN, BETA SUBUNIT PRECURSOR TRAP-BETA SIGNAL SEQUENCE RECEPTOR BETA SUBUNIT"/>
    <property type="match status" value="1"/>
</dbReference>
<keyword evidence="7 11" id="KW-0256">Endoplasmic reticulum</keyword>
<evidence type="ECO:0000256" key="12">
    <source>
        <dbReference type="SAM" id="Phobius"/>
    </source>
</evidence>
<comment type="function">
    <text evidence="1 11">TRAP proteins are part of a complex whose function is to bind calcium to the ER membrane and thereby regulate the retention of ER resident proteins.</text>
</comment>
<feature type="transmembrane region" description="Helical" evidence="12">
    <location>
        <begin position="158"/>
        <end position="178"/>
    </location>
</feature>
<evidence type="ECO:0000256" key="9">
    <source>
        <dbReference type="ARBA" id="ARBA00023136"/>
    </source>
</evidence>
<comment type="similarity">
    <text evidence="3 11">Belongs to the TRAP-beta family.</text>
</comment>
<comment type="subcellular location">
    <subcellularLocation>
        <location evidence="2">Endoplasmic reticulum membrane</location>
        <topology evidence="2">Single-pass type I membrane protein</topology>
    </subcellularLocation>
</comment>
<evidence type="ECO:0000256" key="8">
    <source>
        <dbReference type="ARBA" id="ARBA00022989"/>
    </source>
</evidence>
<dbReference type="InterPro" id="IPR008856">
    <property type="entry name" value="TRAP_beta"/>
</dbReference>
<sequence length="197" mass="21829">MRIYLSVLCLLGCFYNVFGNEATAESGARLLVSKQILNKYLVEEMDIVVKYTLYNIGSSAALGVVLSDNSFNPDAFNVVGGQLNVKIDRIPPGTNVSHVVVIQPTKSGYYNFSAAEVNYRLTEDANQVQVAVTSEPGEGVIIAYKDYDKKFSPHLLDWGAFAIMTLPSLAIPFLLWWSSKTKYEQISKNKKDKGSKD</sequence>
<dbReference type="Pfam" id="PF05753">
    <property type="entry name" value="TRAP_beta"/>
    <property type="match status" value="1"/>
</dbReference>
<keyword evidence="10" id="KW-0325">Glycoprotein</keyword>
<feature type="signal peptide" evidence="13">
    <location>
        <begin position="1"/>
        <end position="19"/>
    </location>
</feature>
<dbReference type="GO" id="GO:0005789">
    <property type="term" value="C:endoplasmic reticulum membrane"/>
    <property type="evidence" value="ECO:0007669"/>
    <property type="project" value="UniProtKB-SubCell"/>
</dbReference>
<evidence type="ECO:0000256" key="6">
    <source>
        <dbReference type="ARBA" id="ARBA00022729"/>
    </source>
</evidence>
<evidence type="ECO:0000256" key="11">
    <source>
        <dbReference type="PIRNR" id="PIRNR016400"/>
    </source>
</evidence>
<organism evidence="14">
    <name type="scientific">Clastoptera arizonana</name>
    <name type="common">Arizona spittle bug</name>
    <dbReference type="NCBI Taxonomy" id="38151"/>
    <lineage>
        <taxon>Eukaryota</taxon>
        <taxon>Metazoa</taxon>
        <taxon>Ecdysozoa</taxon>
        <taxon>Arthropoda</taxon>
        <taxon>Hexapoda</taxon>
        <taxon>Insecta</taxon>
        <taxon>Pterygota</taxon>
        <taxon>Neoptera</taxon>
        <taxon>Paraneoptera</taxon>
        <taxon>Hemiptera</taxon>
        <taxon>Auchenorrhyncha</taxon>
        <taxon>Cercopoidea</taxon>
        <taxon>Clastopteridae</taxon>
        <taxon>Clastoptera</taxon>
    </lineage>
</organism>
<comment type="subunit">
    <text evidence="11">Heterotetramer of TRAP-alpha, TRAP-beta, TRAP-delta and TRAP-gamma.</text>
</comment>
<dbReference type="AlphaFoldDB" id="A0A1B6CTP5"/>
<dbReference type="PANTHER" id="PTHR12861:SF3">
    <property type="entry name" value="TRANSLOCON-ASSOCIATED PROTEIN SUBUNIT BETA"/>
    <property type="match status" value="1"/>
</dbReference>
<keyword evidence="9 11" id="KW-0472">Membrane</keyword>
<dbReference type="EMBL" id="GEDC01020446">
    <property type="protein sequence ID" value="JAS16852.1"/>
    <property type="molecule type" value="Transcribed_RNA"/>
</dbReference>
<evidence type="ECO:0000256" key="5">
    <source>
        <dbReference type="ARBA" id="ARBA00022692"/>
    </source>
</evidence>
<evidence type="ECO:0000256" key="10">
    <source>
        <dbReference type="ARBA" id="ARBA00023180"/>
    </source>
</evidence>
<keyword evidence="5 12" id="KW-0812">Transmembrane</keyword>
<name>A0A1B6CTP5_9HEMI</name>
<proteinExistence type="inferred from homology"/>
<reference evidence="14" key="1">
    <citation type="submission" date="2015-12" db="EMBL/GenBank/DDBJ databases">
        <title>De novo transcriptome assembly of four potential Pierce s Disease insect vectors from Arizona vineyards.</title>
        <authorList>
            <person name="Tassone E.E."/>
        </authorList>
    </citation>
    <scope>NUCLEOTIDE SEQUENCE</scope>
</reference>
<keyword evidence="6 13" id="KW-0732">Signal</keyword>
<evidence type="ECO:0000256" key="4">
    <source>
        <dbReference type="ARBA" id="ARBA00021110"/>
    </source>
</evidence>
<accession>A0A1B6CTP5</accession>
<keyword evidence="8 12" id="KW-1133">Transmembrane helix</keyword>
<evidence type="ECO:0000256" key="13">
    <source>
        <dbReference type="SAM" id="SignalP"/>
    </source>
</evidence>
<evidence type="ECO:0000256" key="2">
    <source>
        <dbReference type="ARBA" id="ARBA00004115"/>
    </source>
</evidence>
<protein>
    <recommendedName>
        <fullName evidence="4 11">Translocon-associated protein subunit beta</fullName>
        <shortName evidence="11">TRAP-beta</shortName>
    </recommendedName>
    <alternativeName>
        <fullName evidence="11">Signal sequence receptor subunit beta</fullName>
    </alternativeName>
</protein>
<dbReference type="PIRSF" id="PIRSF016400">
    <property type="entry name" value="TRAP_beta"/>
    <property type="match status" value="1"/>
</dbReference>
<gene>
    <name evidence="14" type="ORF">g.12832</name>
</gene>
<evidence type="ECO:0000256" key="1">
    <source>
        <dbReference type="ARBA" id="ARBA00002838"/>
    </source>
</evidence>